<dbReference type="RefSeq" id="WP_311365886.1">
    <property type="nucleotide sequence ID" value="NZ_JAVRIC010000022.1"/>
</dbReference>
<accession>A0ABU2WKQ8</accession>
<reference evidence="3 4" key="1">
    <citation type="submission" date="2023-09" db="EMBL/GenBank/DDBJ databases">
        <authorList>
            <person name="Rey-Velasco X."/>
        </authorList>
    </citation>
    <scope>NUCLEOTIDE SEQUENCE [LARGE SCALE GENOMIC DNA]</scope>
    <source>
        <strain evidence="3 4">W345</strain>
    </source>
</reference>
<comment type="caution">
    <text evidence="3">The sequence shown here is derived from an EMBL/GenBank/DDBJ whole genome shotgun (WGS) entry which is preliminary data.</text>
</comment>
<keyword evidence="2" id="KW-0472">Membrane</keyword>
<protein>
    <submittedName>
        <fullName evidence="3">Uncharacterized protein</fullName>
    </submittedName>
</protein>
<proteinExistence type="predicted"/>
<dbReference type="EMBL" id="JAVRIC010000022">
    <property type="protein sequence ID" value="MDT0498473.1"/>
    <property type="molecule type" value="Genomic_DNA"/>
</dbReference>
<organism evidence="3 4">
    <name type="scientific">Banduia mediterranea</name>
    <dbReference type="NCBI Taxonomy" id="3075609"/>
    <lineage>
        <taxon>Bacteria</taxon>
        <taxon>Pseudomonadati</taxon>
        <taxon>Pseudomonadota</taxon>
        <taxon>Gammaproteobacteria</taxon>
        <taxon>Nevskiales</taxon>
        <taxon>Algiphilaceae</taxon>
        <taxon>Banduia</taxon>
    </lineage>
</organism>
<evidence type="ECO:0000313" key="3">
    <source>
        <dbReference type="EMBL" id="MDT0498473.1"/>
    </source>
</evidence>
<sequence length="84" mass="9302">MRDLSISSKAPAGQNLPTRRKAGGRSSGMAVDMRYRHAMKRRRDNVAAEALWLEWLVPATVTSLIISLTAYHHSALLGFVGSFF</sequence>
<feature type="transmembrane region" description="Helical" evidence="2">
    <location>
        <begin position="50"/>
        <end position="71"/>
    </location>
</feature>
<evidence type="ECO:0000256" key="1">
    <source>
        <dbReference type="SAM" id="MobiDB-lite"/>
    </source>
</evidence>
<keyword evidence="2" id="KW-0812">Transmembrane</keyword>
<keyword evidence="2" id="KW-1133">Transmembrane helix</keyword>
<evidence type="ECO:0000256" key="2">
    <source>
        <dbReference type="SAM" id="Phobius"/>
    </source>
</evidence>
<name>A0ABU2WKQ8_9GAMM</name>
<evidence type="ECO:0000313" key="4">
    <source>
        <dbReference type="Proteomes" id="UP001254608"/>
    </source>
</evidence>
<keyword evidence="4" id="KW-1185">Reference proteome</keyword>
<feature type="region of interest" description="Disordered" evidence="1">
    <location>
        <begin position="1"/>
        <end position="28"/>
    </location>
</feature>
<dbReference type="Proteomes" id="UP001254608">
    <property type="component" value="Unassembled WGS sequence"/>
</dbReference>
<gene>
    <name evidence="3" type="ORF">RM530_14065</name>
</gene>